<feature type="transmembrane region" description="Helical" evidence="2">
    <location>
        <begin position="267"/>
        <end position="289"/>
    </location>
</feature>
<dbReference type="Pfam" id="PF10355">
    <property type="entry name" value="Ytp1"/>
    <property type="match status" value="1"/>
</dbReference>
<feature type="region of interest" description="Disordered" evidence="1">
    <location>
        <begin position="132"/>
        <end position="169"/>
    </location>
</feature>
<dbReference type="Pfam" id="PF10348">
    <property type="entry name" value="DUF2427"/>
    <property type="match status" value="1"/>
</dbReference>
<evidence type="ECO:0000256" key="2">
    <source>
        <dbReference type="SAM" id="Phobius"/>
    </source>
</evidence>
<feature type="transmembrane region" description="Helical" evidence="2">
    <location>
        <begin position="492"/>
        <end position="515"/>
    </location>
</feature>
<accession>A0A1X2G7X2</accession>
<feature type="transmembrane region" description="Helical" evidence="2">
    <location>
        <begin position="201"/>
        <end position="223"/>
    </location>
</feature>
<keyword evidence="2" id="KW-0472">Membrane</keyword>
<dbReference type="PANTHER" id="PTHR31685">
    <property type="entry name" value="INTEGRAL MEMBRANE PROTEIN (AFU_ORTHOLOGUE AFUA_6G12730)-RELATED"/>
    <property type="match status" value="1"/>
</dbReference>
<feature type="transmembrane region" description="Helical" evidence="2">
    <location>
        <begin position="349"/>
        <end position="367"/>
    </location>
</feature>
<feature type="compositionally biased region" description="Basic and acidic residues" evidence="1">
    <location>
        <begin position="145"/>
        <end position="164"/>
    </location>
</feature>
<organism evidence="5 6">
    <name type="scientific">Hesseltinella vesiculosa</name>
    <dbReference type="NCBI Taxonomy" id="101127"/>
    <lineage>
        <taxon>Eukaryota</taxon>
        <taxon>Fungi</taxon>
        <taxon>Fungi incertae sedis</taxon>
        <taxon>Mucoromycota</taxon>
        <taxon>Mucoromycotina</taxon>
        <taxon>Mucoromycetes</taxon>
        <taxon>Mucorales</taxon>
        <taxon>Cunninghamellaceae</taxon>
        <taxon>Hesseltinella</taxon>
    </lineage>
</organism>
<feature type="transmembrane region" description="Helical" evidence="2">
    <location>
        <begin position="453"/>
        <end position="472"/>
    </location>
</feature>
<protein>
    <recommendedName>
        <fullName evidence="7">Protein YTP1-like C-terminal domain-containing protein</fullName>
    </recommendedName>
</protein>
<feature type="domain" description="Protein YTP1-like C-terminal" evidence="4">
    <location>
        <begin position="244"/>
        <end position="513"/>
    </location>
</feature>
<keyword evidence="6" id="KW-1185">Reference proteome</keyword>
<reference evidence="5 6" key="1">
    <citation type="submission" date="2016-07" db="EMBL/GenBank/DDBJ databases">
        <title>Pervasive Adenine N6-methylation of Active Genes in Fungi.</title>
        <authorList>
            <consortium name="DOE Joint Genome Institute"/>
            <person name="Mondo S.J."/>
            <person name="Dannebaum R.O."/>
            <person name="Kuo R.C."/>
            <person name="Labutti K."/>
            <person name="Haridas S."/>
            <person name="Kuo A."/>
            <person name="Salamov A."/>
            <person name="Ahrendt S.R."/>
            <person name="Lipzen A."/>
            <person name="Sullivan W."/>
            <person name="Andreopoulos W.B."/>
            <person name="Clum A."/>
            <person name="Lindquist E."/>
            <person name="Daum C."/>
            <person name="Ramamoorthy G.K."/>
            <person name="Gryganskyi A."/>
            <person name="Culley D."/>
            <person name="Magnuson J.K."/>
            <person name="James T.Y."/>
            <person name="O'Malley M.A."/>
            <person name="Stajich J.E."/>
            <person name="Spatafora J.W."/>
            <person name="Visel A."/>
            <person name="Grigoriev I.V."/>
        </authorList>
    </citation>
    <scope>NUCLEOTIDE SEQUENCE [LARGE SCALE GENOMIC DNA]</scope>
    <source>
        <strain evidence="5 6">NRRL 3301</strain>
    </source>
</reference>
<keyword evidence="2" id="KW-0812">Transmembrane</keyword>
<evidence type="ECO:0000259" key="3">
    <source>
        <dbReference type="Pfam" id="PF10348"/>
    </source>
</evidence>
<evidence type="ECO:0000259" key="4">
    <source>
        <dbReference type="Pfam" id="PF10355"/>
    </source>
</evidence>
<feature type="transmembrane region" description="Helical" evidence="2">
    <location>
        <begin position="420"/>
        <end position="441"/>
    </location>
</feature>
<dbReference type="OrthoDB" id="4005299at2759"/>
<feature type="transmembrane region" description="Helical" evidence="2">
    <location>
        <begin position="22"/>
        <end position="45"/>
    </location>
</feature>
<dbReference type="InterPro" id="IPR018827">
    <property type="entry name" value="YTP1_C"/>
</dbReference>
<dbReference type="AlphaFoldDB" id="A0A1X2G7X2"/>
<evidence type="ECO:0000313" key="6">
    <source>
        <dbReference type="Proteomes" id="UP000242146"/>
    </source>
</evidence>
<gene>
    <name evidence="5" type="ORF">DM01DRAFT_253043</name>
</gene>
<dbReference type="Proteomes" id="UP000242146">
    <property type="component" value="Unassembled WGS sequence"/>
</dbReference>
<dbReference type="InterPro" id="IPR018825">
    <property type="entry name" value="DUF2427"/>
</dbReference>
<evidence type="ECO:0000256" key="1">
    <source>
        <dbReference type="SAM" id="MobiDB-lite"/>
    </source>
</evidence>
<feature type="transmembrane region" description="Helical" evidence="2">
    <location>
        <begin position="90"/>
        <end position="107"/>
    </location>
</feature>
<evidence type="ECO:0008006" key="7">
    <source>
        <dbReference type="Google" id="ProtNLM"/>
    </source>
</evidence>
<name>A0A1X2G7X2_9FUNG</name>
<dbReference type="STRING" id="101127.A0A1X2G7X2"/>
<feature type="transmembrane region" description="Helical" evidence="2">
    <location>
        <begin position="52"/>
        <end position="70"/>
    </location>
</feature>
<dbReference type="EMBL" id="MCGT01000033">
    <property type="protein sequence ID" value="ORX47404.1"/>
    <property type="molecule type" value="Genomic_DNA"/>
</dbReference>
<evidence type="ECO:0000313" key="5">
    <source>
        <dbReference type="EMBL" id="ORX47404.1"/>
    </source>
</evidence>
<keyword evidence="2" id="KW-1133">Transmembrane helix</keyword>
<feature type="domain" description="DUF2427" evidence="3">
    <location>
        <begin position="11"/>
        <end position="110"/>
    </location>
</feature>
<feature type="transmembrane region" description="Helical" evidence="2">
    <location>
        <begin position="235"/>
        <end position="255"/>
    </location>
</feature>
<sequence>MPAFNATGDEPMSYALFPDNKGYFYGHVAFMVLGFWILLPMGIMFGIARSPFHVPTQILAFLVSTLGFFFGKMYGHSTPHLYAGNSHHTMGWIIYLFFQAQMSIGVVRKIANAVARSQQAYQSLHEEETVRLVRSSYPTSPQGDSHSEGSMETLHHTFDDHPKTEEDDDQAIEQVDSEDDELLQDPITMEKEEPPLWMRPILFVLPYIPGFIKASFVTAAYNPFTKTVCRIVHSLLGRVFIILVFAQTLSGLVVYHGVCRSWDIFPCVAHLIKGGIFFFYGILTFGRYLGAFAEKGWAWNRVDGGAKFSFETIECGLIFTYGITNTWMEHFGKDDAWTHKDFEHASLAFMWWWCGLIGLLVESRALRRLLERHVLKTPLDATETKQSYSFNPFPALTVMLTGISMGNHHQETQYSTNVHYMWGLLLALAAVSRLATYILIYNSPPSGLQPGRPPTELIGAFCLIAGSILFMASNTGTMTWMRRLEIDTMFMMNVTIALTSLTLCYVAFMMILKAWAMKREDRKKAAKQSYPDRFVGQA</sequence>
<comment type="caution">
    <text evidence="5">The sequence shown here is derived from an EMBL/GenBank/DDBJ whole genome shotgun (WGS) entry which is preliminary data.</text>
</comment>
<dbReference type="PANTHER" id="PTHR31685:SF3">
    <property type="entry name" value="INTEGRAL MEMBRANE PROTEIN (AFU_ORTHOLOGUE AFUA_6G12730)"/>
    <property type="match status" value="1"/>
</dbReference>
<proteinExistence type="predicted"/>